<evidence type="ECO:0000256" key="11">
    <source>
        <dbReference type="SAM" id="MobiDB-lite"/>
    </source>
</evidence>
<evidence type="ECO:0000256" key="6">
    <source>
        <dbReference type="ARBA" id="ARBA00022958"/>
    </source>
</evidence>
<dbReference type="PANTHER" id="PTHR30540">
    <property type="entry name" value="OSMOTIC STRESS POTASSIUM TRANSPORTER"/>
    <property type="match status" value="1"/>
</dbReference>
<dbReference type="NCBIfam" id="TIGR00794">
    <property type="entry name" value="kup"/>
    <property type="match status" value="1"/>
</dbReference>
<keyword evidence="9 10" id="KW-0472">Membrane</keyword>
<feature type="transmembrane region" description="Helical" evidence="10">
    <location>
        <begin position="484"/>
        <end position="504"/>
    </location>
</feature>
<feature type="transmembrane region" description="Helical" evidence="10">
    <location>
        <begin position="362"/>
        <end position="382"/>
    </location>
</feature>
<gene>
    <name evidence="14" type="ORF">R1flu_001716</name>
</gene>
<keyword evidence="5 10" id="KW-0812">Transmembrane</keyword>
<evidence type="ECO:0000256" key="3">
    <source>
        <dbReference type="ARBA" id="ARBA00022448"/>
    </source>
</evidence>
<dbReference type="InterPro" id="IPR003855">
    <property type="entry name" value="K+_transporter"/>
</dbReference>
<dbReference type="GO" id="GO:0015079">
    <property type="term" value="F:potassium ion transmembrane transporter activity"/>
    <property type="evidence" value="ECO:0007669"/>
    <property type="project" value="UniProtKB-UniRule"/>
</dbReference>
<feature type="transmembrane region" description="Helical" evidence="10">
    <location>
        <begin position="402"/>
        <end position="429"/>
    </location>
</feature>
<keyword evidence="4 10" id="KW-0633">Potassium transport</keyword>
<evidence type="ECO:0000256" key="10">
    <source>
        <dbReference type="RuleBase" id="RU321113"/>
    </source>
</evidence>
<dbReference type="EMBL" id="JBHFFA010000006">
    <property type="protein sequence ID" value="KAL2621511.1"/>
    <property type="molecule type" value="Genomic_DNA"/>
</dbReference>
<keyword evidence="3" id="KW-0813">Transport</keyword>
<evidence type="ECO:0000259" key="12">
    <source>
        <dbReference type="Pfam" id="PF02705"/>
    </source>
</evidence>
<comment type="subcellular location">
    <subcellularLocation>
        <location evidence="1 10">Membrane</location>
        <topology evidence="1 10">Multi-pass membrane protein</topology>
    </subcellularLocation>
</comment>
<feature type="transmembrane region" description="Helical" evidence="10">
    <location>
        <begin position="511"/>
        <end position="534"/>
    </location>
</feature>
<comment type="function">
    <text evidence="10">Potassium transporter.</text>
</comment>
<evidence type="ECO:0000256" key="9">
    <source>
        <dbReference type="ARBA" id="ARBA00023136"/>
    </source>
</evidence>
<feature type="transmembrane region" description="Helical" evidence="10">
    <location>
        <begin position="100"/>
        <end position="122"/>
    </location>
</feature>
<comment type="caution">
    <text evidence="14">The sequence shown here is derived from an EMBL/GenBank/DDBJ whole genome shotgun (WGS) entry which is preliminary data.</text>
</comment>
<dbReference type="GO" id="GO:0016020">
    <property type="term" value="C:membrane"/>
    <property type="evidence" value="ECO:0007669"/>
    <property type="project" value="UniProtKB-SubCell"/>
</dbReference>
<comment type="caution">
    <text evidence="10">Lacks conserved residue(s) required for the propagation of feature annotation.</text>
</comment>
<accession>A0ABD1Y4D7</accession>
<feature type="compositionally biased region" description="Basic residues" evidence="11">
    <location>
        <begin position="62"/>
        <end position="75"/>
    </location>
</feature>
<name>A0ABD1Y4D7_9MARC</name>
<evidence type="ECO:0000313" key="14">
    <source>
        <dbReference type="EMBL" id="KAL2621511.1"/>
    </source>
</evidence>
<evidence type="ECO:0000313" key="15">
    <source>
        <dbReference type="Proteomes" id="UP001605036"/>
    </source>
</evidence>
<evidence type="ECO:0000256" key="7">
    <source>
        <dbReference type="ARBA" id="ARBA00022989"/>
    </source>
</evidence>
<feature type="transmembrane region" description="Helical" evidence="10">
    <location>
        <begin position="540"/>
        <end position="557"/>
    </location>
</feature>
<sequence length="842" mass="93804">MAMTERDKLLNEKLLTEKAPVSGQDETISPSKDEKNVGSRDAQAARVATGGGSKANAAAGKQHGKSRGRSRRSGLRRLDSLEMEAGRVQGFDPHGHSNDLSWYVTLTLAYQTIGVVYGDLATSPLYVFQSTFPDHTPTQDDILGALSLVVYTFTLIPLIKYVLIVLQANDNGNGGTFALYSLIARFANLNVAPNQAPEDSEVSSYKLTTPSSRLKRSQYLKQALQKNLWMRNAVLTIAILGTSMVIGDGVLTPSISDVIVVITIVILIGLFSIQKHGTDKVGHIFSPVVLIWLLSIASIGIYNIFMMGSPVHKAFNPYYALDYLLRNKKRGWISLGGIVLCVTGTEAMFADLGHFSVKAIQLAFTTLVFPCLLLAYIGQASYLLKYPEDVTEAFYNSIPEKVYWPVFVIATLAAIIASQAMISATFSIVSQAMTLGCFPRMKVIHTSDKYAGQIYIPDLNRLMMVLCVIIAAGFRDTTQIGNAYGVAVVSVFFVTTNLVFLIAIMIWQVPLFIALIAYIFISAVELLYLSSIMYKVPHGGWVPLIFVICFFTIMYTWNYGRRVKYDYEVKNKVSLDWVLGVESNMGLQRFPGIGLVYTELAQGVPIIFPHLISNFPALHSILVFVCIKNLPVPNVMDEERFLIRRVGPKEFRMYRCAVRFGYLDVAERKPQQFEQQLMQNLANFVMTEGNINAKEDITEQDISEIQNVGRHVSAAEEKEGSVRASKIMRSARRITRDVEEAEDGDDSYAEPESNAANAIFKPAQIIDAALEEELAFMESARNAGVVYLLGQTEIKARKSSSRFRRFMINHFYHALKRNCRSSVLSLNIPTERLLQVGMIHYI</sequence>
<evidence type="ECO:0000256" key="8">
    <source>
        <dbReference type="ARBA" id="ARBA00023065"/>
    </source>
</evidence>
<evidence type="ECO:0000256" key="4">
    <source>
        <dbReference type="ARBA" id="ARBA00022538"/>
    </source>
</evidence>
<keyword evidence="6 10" id="KW-0630">Potassium</keyword>
<evidence type="ECO:0000256" key="2">
    <source>
        <dbReference type="ARBA" id="ARBA00008440"/>
    </source>
</evidence>
<dbReference type="Pfam" id="PF22776">
    <property type="entry name" value="K_trans_C"/>
    <property type="match status" value="1"/>
</dbReference>
<keyword evidence="7 10" id="KW-1133">Transmembrane helix</keyword>
<dbReference type="Proteomes" id="UP001605036">
    <property type="component" value="Unassembled WGS sequence"/>
</dbReference>
<feature type="transmembrane region" description="Helical" evidence="10">
    <location>
        <begin position="253"/>
        <end position="273"/>
    </location>
</feature>
<feature type="domain" description="K+ potassium transporter C-terminal" evidence="13">
    <location>
        <begin position="591"/>
        <end position="840"/>
    </location>
</feature>
<feature type="domain" description="K+ potassium transporter integral membrane" evidence="12">
    <location>
        <begin position="108"/>
        <end position="578"/>
    </location>
</feature>
<dbReference type="InterPro" id="IPR053952">
    <property type="entry name" value="K_trans_C"/>
</dbReference>
<proteinExistence type="inferred from homology"/>
<dbReference type="AlphaFoldDB" id="A0ABD1Y4D7"/>
<protein>
    <recommendedName>
        <fullName evidence="10">Potassium transporter</fullName>
    </recommendedName>
</protein>
<comment type="similarity">
    <text evidence="2 10">Belongs to the HAK/KUP transporter (TC 2.A.72.3) family.</text>
</comment>
<dbReference type="PANTHER" id="PTHR30540:SF109">
    <property type="entry name" value="POTASSIUM TRANSPORTER"/>
    <property type="match status" value="1"/>
</dbReference>
<feature type="transmembrane region" description="Helical" evidence="10">
    <location>
        <begin position="142"/>
        <end position="163"/>
    </location>
</feature>
<dbReference type="InterPro" id="IPR053951">
    <property type="entry name" value="K_trans_N"/>
</dbReference>
<keyword evidence="8 10" id="KW-0406">Ion transport</keyword>
<feature type="compositionally biased region" description="Basic and acidic residues" evidence="11">
    <location>
        <begin position="1"/>
        <end position="16"/>
    </location>
</feature>
<evidence type="ECO:0000256" key="5">
    <source>
        <dbReference type="ARBA" id="ARBA00022692"/>
    </source>
</evidence>
<feature type="region of interest" description="Disordered" evidence="11">
    <location>
        <begin position="1"/>
        <end position="77"/>
    </location>
</feature>
<feature type="transmembrane region" description="Helical" evidence="10">
    <location>
        <begin position="331"/>
        <end position="350"/>
    </location>
</feature>
<evidence type="ECO:0000256" key="1">
    <source>
        <dbReference type="ARBA" id="ARBA00004141"/>
    </source>
</evidence>
<feature type="transmembrane region" description="Helical" evidence="10">
    <location>
        <begin position="285"/>
        <end position="305"/>
    </location>
</feature>
<reference evidence="14 15" key="1">
    <citation type="submission" date="2024-09" db="EMBL/GenBank/DDBJ databases">
        <title>Chromosome-scale assembly of Riccia fluitans.</title>
        <authorList>
            <person name="Paukszto L."/>
            <person name="Sawicki J."/>
            <person name="Karawczyk K."/>
            <person name="Piernik-Szablinska J."/>
            <person name="Szczecinska M."/>
            <person name="Mazdziarz M."/>
        </authorList>
    </citation>
    <scope>NUCLEOTIDE SEQUENCE [LARGE SCALE GENOMIC DNA]</scope>
    <source>
        <strain evidence="14">Rf_01</strain>
        <tissue evidence="14">Aerial parts of the thallus</tissue>
    </source>
</reference>
<feature type="transmembrane region" description="Helical" evidence="10">
    <location>
        <begin position="228"/>
        <end position="247"/>
    </location>
</feature>
<evidence type="ECO:0000259" key="13">
    <source>
        <dbReference type="Pfam" id="PF22776"/>
    </source>
</evidence>
<keyword evidence="15" id="KW-1185">Reference proteome</keyword>
<dbReference type="Pfam" id="PF02705">
    <property type="entry name" value="K_trans"/>
    <property type="match status" value="1"/>
</dbReference>
<organism evidence="14 15">
    <name type="scientific">Riccia fluitans</name>
    <dbReference type="NCBI Taxonomy" id="41844"/>
    <lineage>
        <taxon>Eukaryota</taxon>
        <taxon>Viridiplantae</taxon>
        <taxon>Streptophyta</taxon>
        <taxon>Embryophyta</taxon>
        <taxon>Marchantiophyta</taxon>
        <taxon>Marchantiopsida</taxon>
        <taxon>Marchantiidae</taxon>
        <taxon>Marchantiales</taxon>
        <taxon>Ricciaceae</taxon>
        <taxon>Riccia</taxon>
    </lineage>
</organism>